<dbReference type="InterPro" id="IPR013694">
    <property type="entry name" value="VIT"/>
</dbReference>
<keyword evidence="1" id="KW-0812">Transmembrane</keyword>
<sequence>MTPKPSFKHYLTGSALWLTYLIVGSMLVSSFVVYASTNSNSNQITSQYSKTIDYNNIESGSLFLKSEQGITHSLVTASDYNVDVNAMMARVVLTQSFTNTSPDWVEGIYVFPLTEGVAVDDMEMWIGERFIKAEIQERKQAKKTYEAAKKAGKKASLVEQERPNLFTTSVANIPPGESIKIKISYLQQVPLLANTFSLRLPLTITPRYIPQEYTEAKLEYEHHQTAQQIEQQTTPIDIKQGLGWSVNTFTVPDASRITPFQVSESLGQKAAISVNLNVGLPLSKVESEHHKINHSAVEQTHKISLDSSRVEMNRDFVLNWTIQESARPQAAYFKESKQGFDYGLFMITPPTAPQTNINIPKEMIYIIDTSGSMGGVAIEQAKLALDFAVKQLTPTDKFNIIEFNSTYTTLFNQSEVASKASVNRAINWISHLHANGGTEMVGALNAATGHSAASGFIRQIVFITDGSVGNEEQLFRIIKSKLYDSRLHTVGIGSAPNSHFMERAAELGRGSFNYIGDIGSVQQKMSELFNRIAQPMLTDITINWPSEQVELLPKKIPDLYATEPLIISARWPSNSLLNNSAKMTVSGEINQQLWLQDMPVNNAMTQSGIATWWARQKIKHLNYELYDTDEKNEKQGIINKITDIAISNRLLSKYTSFVAVEKTPSRTLADILKKRPVANAMPKGSTQKIPLAQTATNANVLFKVGLLMLLITGLCMLATRTRRQYQQLTLSNKSKKIKE</sequence>
<dbReference type="RefSeq" id="WP_348388529.1">
    <property type="nucleotide sequence ID" value="NZ_CP134146.1"/>
</dbReference>
<feature type="transmembrane region" description="Helical" evidence="1">
    <location>
        <begin position="700"/>
        <end position="719"/>
    </location>
</feature>
<organism evidence="4 5">
    <name type="scientific">Thalassotalea nanhaiensis</name>
    <dbReference type="NCBI Taxonomy" id="3065648"/>
    <lineage>
        <taxon>Bacteria</taxon>
        <taxon>Pseudomonadati</taxon>
        <taxon>Pseudomonadota</taxon>
        <taxon>Gammaproteobacteria</taxon>
        <taxon>Alteromonadales</taxon>
        <taxon>Colwelliaceae</taxon>
        <taxon>Thalassotalea</taxon>
    </lineage>
</organism>
<evidence type="ECO:0000259" key="2">
    <source>
        <dbReference type="PROSITE" id="PS50234"/>
    </source>
</evidence>
<feature type="domain" description="VWFA" evidence="2">
    <location>
        <begin position="362"/>
        <end position="532"/>
    </location>
</feature>
<name>A0ABY9TKZ3_9GAMM</name>
<dbReference type="PANTHER" id="PTHR45737">
    <property type="entry name" value="VON WILLEBRAND FACTOR A DOMAIN-CONTAINING PROTEIN 5A"/>
    <property type="match status" value="1"/>
</dbReference>
<dbReference type="Pfam" id="PF13768">
    <property type="entry name" value="VWA_3"/>
    <property type="match status" value="1"/>
</dbReference>
<dbReference type="SMART" id="SM00609">
    <property type="entry name" value="VIT"/>
    <property type="match status" value="1"/>
</dbReference>
<accession>A0ABY9TKZ3</accession>
<dbReference type="PROSITE" id="PS51468">
    <property type="entry name" value="VIT"/>
    <property type="match status" value="1"/>
</dbReference>
<dbReference type="Proteomes" id="UP001248581">
    <property type="component" value="Chromosome"/>
</dbReference>
<dbReference type="PANTHER" id="PTHR45737:SF6">
    <property type="entry name" value="VON WILLEBRAND FACTOR A DOMAIN-CONTAINING PROTEIN 5A"/>
    <property type="match status" value="1"/>
</dbReference>
<dbReference type="PROSITE" id="PS50234">
    <property type="entry name" value="VWFA"/>
    <property type="match status" value="1"/>
</dbReference>
<dbReference type="SMART" id="SM00327">
    <property type="entry name" value="VWA"/>
    <property type="match status" value="1"/>
</dbReference>
<dbReference type="EMBL" id="CP134146">
    <property type="protein sequence ID" value="WNC69386.1"/>
    <property type="molecule type" value="Genomic_DNA"/>
</dbReference>
<evidence type="ECO:0000313" key="4">
    <source>
        <dbReference type="EMBL" id="WNC69386.1"/>
    </source>
</evidence>
<keyword evidence="1" id="KW-0472">Membrane</keyword>
<reference evidence="5" key="1">
    <citation type="submission" date="2023-09" db="EMBL/GenBank/DDBJ databases">
        <authorList>
            <person name="Li S."/>
            <person name="Li X."/>
            <person name="Zhang C."/>
            <person name="Zhao Z."/>
        </authorList>
    </citation>
    <scope>NUCLEOTIDE SEQUENCE [LARGE SCALE GENOMIC DNA]</scope>
    <source>
        <strain evidence="5">SQ345</strain>
    </source>
</reference>
<proteinExistence type="predicted"/>
<keyword evidence="5" id="KW-1185">Reference proteome</keyword>
<dbReference type="InterPro" id="IPR002035">
    <property type="entry name" value="VWF_A"/>
</dbReference>
<gene>
    <name evidence="4" type="ORF">RI845_04360</name>
</gene>
<feature type="domain" description="VIT" evidence="3">
    <location>
        <begin position="59"/>
        <end position="187"/>
    </location>
</feature>
<evidence type="ECO:0000313" key="5">
    <source>
        <dbReference type="Proteomes" id="UP001248581"/>
    </source>
</evidence>
<evidence type="ECO:0000256" key="1">
    <source>
        <dbReference type="SAM" id="Phobius"/>
    </source>
</evidence>
<dbReference type="Gene3D" id="3.40.50.410">
    <property type="entry name" value="von Willebrand factor, type A domain"/>
    <property type="match status" value="1"/>
</dbReference>
<dbReference type="InterPro" id="IPR022440">
    <property type="entry name" value="CHP03788"/>
</dbReference>
<keyword evidence="1" id="KW-1133">Transmembrane helix</keyword>
<protein>
    <submittedName>
        <fullName evidence="4">Marine proteobacterial sortase target protein</fullName>
    </submittedName>
</protein>
<dbReference type="NCBIfam" id="TIGR03788">
    <property type="entry name" value="marine_srt_targ"/>
    <property type="match status" value="1"/>
</dbReference>
<dbReference type="InterPro" id="IPR036465">
    <property type="entry name" value="vWFA_dom_sf"/>
</dbReference>
<dbReference type="Pfam" id="PF08487">
    <property type="entry name" value="VIT"/>
    <property type="match status" value="1"/>
</dbReference>
<evidence type="ECO:0000259" key="3">
    <source>
        <dbReference type="PROSITE" id="PS51468"/>
    </source>
</evidence>
<dbReference type="SUPFAM" id="SSF53300">
    <property type="entry name" value="vWA-like"/>
    <property type="match status" value="1"/>
</dbReference>